<dbReference type="Proteomes" id="UP001156613">
    <property type="component" value="Unassembled WGS sequence"/>
</dbReference>
<accession>A0ABQ5WF54</accession>
<reference evidence="2" key="1">
    <citation type="journal article" date="2019" name="Int. J. Syst. Evol. Microbiol.">
        <title>The Global Catalogue of Microorganisms (GCM) 10K type strain sequencing project: providing services to taxonomists for standard genome sequencing and annotation.</title>
        <authorList>
            <consortium name="The Broad Institute Genomics Platform"/>
            <consortium name="The Broad Institute Genome Sequencing Center for Infectious Disease"/>
            <person name="Wu L."/>
            <person name="Ma J."/>
        </authorList>
    </citation>
    <scope>NUCLEOTIDE SEQUENCE [LARGE SCALE GENOMIC DNA]</scope>
    <source>
        <strain evidence="2">NBRC 3271</strain>
    </source>
</reference>
<comment type="caution">
    <text evidence="1">The sequence shown here is derived from an EMBL/GenBank/DDBJ whole genome shotgun (WGS) entry which is preliminary data.</text>
</comment>
<organism evidence="1 2">
    <name type="scientific">Gluconobacter japonicus</name>
    <dbReference type="NCBI Taxonomy" id="376620"/>
    <lineage>
        <taxon>Bacteria</taxon>
        <taxon>Pseudomonadati</taxon>
        <taxon>Pseudomonadota</taxon>
        <taxon>Alphaproteobacteria</taxon>
        <taxon>Acetobacterales</taxon>
        <taxon>Acetobacteraceae</taxon>
        <taxon>Gluconobacter</taxon>
    </lineage>
</organism>
<gene>
    <name evidence="1" type="ORF">GCM10010937_01440</name>
</gene>
<sequence>MRARGGLCVRGCGRVQSHAENGSAQKQLPASMKNHVGSQSDYISEIPQVMFLSQNFVYPEISGTDAL</sequence>
<evidence type="ECO:0000313" key="1">
    <source>
        <dbReference type="EMBL" id="GLQ58343.1"/>
    </source>
</evidence>
<proteinExistence type="predicted"/>
<keyword evidence="2" id="KW-1185">Reference proteome</keyword>
<name>A0ABQ5WF54_GLUJA</name>
<protein>
    <submittedName>
        <fullName evidence="1">Uncharacterized protein</fullName>
    </submittedName>
</protein>
<evidence type="ECO:0000313" key="2">
    <source>
        <dbReference type="Proteomes" id="UP001156613"/>
    </source>
</evidence>
<dbReference type="EMBL" id="BSNT01000011">
    <property type="protein sequence ID" value="GLQ58343.1"/>
    <property type="molecule type" value="Genomic_DNA"/>
</dbReference>